<dbReference type="InterPro" id="IPR011009">
    <property type="entry name" value="Kinase-like_dom_sf"/>
</dbReference>
<feature type="domain" description="Protein kinase" evidence="12">
    <location>
        <begin position="557"/>
        <end position="813"/>
    </location>
</feature>
<dbReference type="PANTHER" id="PTHR44899:SF6">
    <property type="entry name" value="SERINE_THREONINE PROTEIN KINASE"/>
    <property type="match status" value="1"/>
</dbReference>
<dbReference type="OrthoDB" id="40902at2759"/>
<reference evidence="13 14" key="1">
    <citation type="journal article" date="2015" name="Sci. Rep.">
        <title>Genome of the facultative scuticociliatosis pathogen Pseudocohnilembus persalinus provides insight into its virulence through horizontal gene transfer.</title>
        <authorList>
            <person name="Xiong J."/>
            <person name="Wang G."/>
            <person name="Cheng J."/>
            <person name="Tian M."/>
            <person name="Pan X."/>
            <person name="Warren A."/>
            <person name="Jiang C."/>
            <person name="Yuan D."/>
            <person name="Miao W."/>
        </authorList>
    </citation>
    <scope>NUCLEOTIDE SEQUENCE [LARGE SCALE GENOMIC DNA]</scope>
    <source>
        <strain evidence="13">36N120E</strain>
    </source>
</reference>
<comment type="caution">
    <text evidence="13">The sequence shown here is derived from an EMBL/GenBank/DDBJ whole genome shotgun (WGS) entry which is preliminary data.</text>
</comment>
<keyword evidence="14" id="KW-1185">Reference proteome</keyword>
<dbReference type="SUPFAM" id="SSF56112">
    <property type="entry name" value="Protein kinase-like (PK-like)"/>
    <property type="match status" value="2"/>
</dbReference>
<evidence type="ECO:0000313" key="13">
    <source>
        <dbReference type="EMBL" id="KRX07956.1"/>
    </source>
</evidence>
<dbReference type="Proteomes" id="UP000054937">
    <property type="component" value="Unassembled WGS sequence"/>
</dbReference>
<evidence type="ECO:0000256" key="4">
    <source>
        <dbReference type="ARBA" id="ARBA00022679"/>
    </source>
</evidence>
<name>A0A0V0R0B6_PSEPJ</name>
<evidence type="ECO:0000256" key="8">
    <source>
        <dbReference type="ARBA" id="ARBA00047899"/>
    </source>
</evidence>
<dbReference type="InParanoid" id="A0A0V0R0B6"/>
<evidence type="ECO:0000256" key="7">
    <source>
        <dbReference type="ARBA" id="ARBA00022840"/>
    </source>
</evidence>
<feature type="region of interest" description="Disordered" evidence="11">
    <location>
        <begin position="1231"/>
        <end position="1260"/>
    </location>
</feature>
<dbReference type="OMA" id="GANEEDC"/>
<dbReference type="EC" id="2.7.11.1" evidence="2"/>
<dbReference type="PROSITE" id="PS50011">
    <property type="entry name" value="PROTEIN_KINASE_DOM"/>
    <property type="match status" value="2"/>
</dbReference>
<feature type="region of interest" description="Disordered" evidence="11">
    <location>
        <begin position="449"/>
        <end position="475"/>
    </location>
</feature>
<evidence type="ECO:0000313" key="14">
    <source>
        <dbReference type="Proteomes" id="UP000054937"/>
    </source>
</evidence>
<dbReference type="FunFam" id="3.30.200.20:FF:000097">
    <property type="entry name" value="Probable serine/threonine-protein kinase nek1"/>
    <property type="match status" value="2"/>
</dbReference>
<keyword evidence="6 13" id="KW-0418">Kinase</keyword>
<feature type="region of interest" description="Disordered" evidence="11">
    <location>
        <begin position="505"/>
        <end position="536"/>
    </location>
</feature>
<evidence type="ECO:0000256" key="9">
    <source>
        <dbReference type="ARBA" id="ARBA00048679"/>
    </source>
</evidence>
<comment type="catalytic activity">
    <reaction evidence="8">
        <text>L-threonyl-[protein] + ATP = O-phospho-L-threonyl-[protein] + ADP + H(+)</text>
        <dbReference type="Rhea" id="RHEA:46608"/>
        <dbReference type="Rhea" id="RHEA-COMP:11060"/>
        <dbReference type="Rhea" id="RHEA-COMP:11605"/>
        <dbReference type="ChEBI" id="CHEBI:15378"/>
        <dbReference type="ChEBI" id="CHEBI:30013"/>
        <dbReference type="ChEBI" id="CHEBI:30616"/>
        <dbReference type="ChEBI" id="CHEBI:61977"/>
        <dbReference type="ChEBI" id="CHEBI:456216"/>
        <dbReference type="EC" id="2.7.11.1"/>
    </reaction>
</comment>
<comment type="similarity">
    <text evidence="1">Belongs to the protein kinase superfamily. NEK Ser/Thr protein kinase family. NIMA subfamily.</text>
</comment>
<feature type="binding site" evidence="10">
    <location>
        <position position="35"/>
    </location>
    <ligand>
        <name>ATP</name>
        <dbReference type="ChEBI" id="CHEBI:30616"/>
    </ligand>
</feature>
<dbReference type="GO" id="GO:0004674">
    <property type="term" value="F:protein serine/threonine kinase activity"/>
    <property type="evidence" value="ECO:0007669"/>
    <property type="project" value="UniProtKB-KW"/>
</dbReference>
<dbReference type="GO" id="GO:0005524">
    <property type="term" value="F:ATP binding"/>
    <property type="evidence" value="ECO:0007669"/>
    <property type="project" value="UniProtKB-UniRule"/>
</dbReference>
<feature type="region of interest" description="Disordered" evidence="11">
    <location>
        <begin position="869"/>
        <end position="945"/>
    </location>
</feature>
<evidence type="ECO:0000256" key="6">
    <source>
        <dbReference type="ARBA" id="ARBA00022777"/>
    </source>
</evidence>
<keyword evidence="5 10" id="KW-0547">Nucleotide-binding</keyword>
<gene>
    <name evidence="13" type="ORF">PPERSA_10344</name>
</gene>
<dbReference type="SMART" id="SM00220">
    <property type="entry name" value="S_TKc"/>
    <property type="match status" value="2"/>
</dbReference>
<evidence type="ECO:0000256" key="2">
    <source>
        <dbReference type="ARBA" id="ARBA00012513"/>
    </source>
</evidence>
<keyword evidence="4" id="KW-0808">Transferase</keyword>
<keyword evidence="7 10" id="KW-0067">ATP-binding</keyword>
<accession>A0A0V0R0B6</accession>
<dbReference type="AlphaFoldDB" id="A0A0V0R0B6"/>
<dbReference type="PANTHER" id="PTHR44899">
    <property type="entry name" value="CAMK FAMILY PROTEIN KINASE"/>
    <property type="match status" value="1"/>
</dbReference>
<dbReference type="InterPro" id="IPR000719">
    <property type="entry name" value="Prot_kinase_dom"/>
</dbReference>
<dbReference type="Gene3D" id="3.30.200.20">
    <property type="entry name" value="Phosphorylase Kinase, domain 1"/>
    <property type="match status" value="2"/>
</dbReference>
<dbReference type="PROSITE" id="PS00107">
    <property type="entry name" value="PROTEIN_KINASE_ATP"/>
    <property type="match status" value="1"/>
</dbReference>
<proteinExistence type="inferred from homology"/>
<feature type="domain" description="Protein kinase" evidence="12">
    <location>
        <begin position="6"/>
        <end position="262"/>
    </location>
</feature>
<dbReference type="Pfam" id="PF00069">
    <property type="entry name" value="Pkinase"/>
    <property type="match status" value="2"/>
</dbReference>
<dbReference type="Gene3D" id="1.10.510.10">
    <property type="entry name" value="Transferase(Phosphotransferase) domain 1"/>
    <property type="match status" value="2"/>
</dbReference>
<evidence type="ECO:0000259" key="12">
    <source>
        <dbReference type="PROSITE" id="PS50011"/>
    </source>
</evidence>
<sequence>MSVNNFQVIQRLGDGAYSSVYKVKRHDDGEVYALKKVKLMNLSQKEKLNALNEVRILASIRHPNVIGYKEAFLDDKSNSLCIVMEYCDGGDLFQKICQYQKKNQLFPEKEIFSILVQIVKGLQELHQLKIFHRDLKSANVFLCKDGSVKLGDMNVSKVAKKGLLYTQTGTPYYASPEVWKDQPYESKSDIWSLGCVLYEMTTLKPPFRAEDMEGLYKRVIRGQYPKIPSHYSADLGAVIKQLLQVNPHMRPSSEKILQLPGLVRHMRESNFEHLESEEGNNNLLQTIKVPRNLHFLTDRLPKPNYTPLKTKKVLKKSLYKTTSNDIKNNQGIDTKQLLPKINDGIGERNLKIKNNNSSINTNIRYNRNNSNLYNPQIQKGIGKQDYKSVSLERNSKIQPIVKKKNYNEIDKLINSPKHNRGVSMKINSRLNMEEIDKILGNEEKALEQMKQQRLQQKQKKELVQNSKQNNKKENQDELNQILKKQIKLQDQENRIINEGKHIMQNQQNKKYQQKDQKQNNQNTPNSQNKAKKERIQSPLDKYLDKQNGLPYLNNNLNVNNQDNGEGAYSSVYKVLRLHDNQEYALKKVKLMNLSEKEKQNALNEVRILASIRSQAIVGYKEAFIDESSNSLCICMEYSNNGDLFQKITEYQKKGQLFSEQEIWHIFIQIVKGLKALHDLRIFHRDLKSANVFLGKDGTAKLGDMNVSKVAKKGLLYTQTGTPYYASPEVWKDQPYDSKSDIWSLGCVLYEMTTLKPPFRAEDMEGLFKKVIRGYYPRIPPHYSPDLNNVIRALLQVAPHLRPSADKILQLPAVQKRMNDAHLIESDEGIPQLLNTIRIPKNLGNLKERMPQPNYTGLKTKKLEKHAFQSTLGTNSTNTHQDKVNTKQSTDFENPSGNYLPKIKGGSKINSNNRDQENNQIYNNQNHNEDSTSNGQTSPIHVRQKHQNGNSIHINQQQQEDISENQIGKDASLARNQQQQKYYNNEKQIRQIQHHNNNNQVGINKDNIENLQGNSIIHKKPKPIKQGVRKNGYEREVLKNRNYMNDDYEKQYIYEQDKKIKQIIDIHSIKNQSQNDQYDLIDRSNLHKIYSLKPKKNYDPYTGRQRQKVNQYKNILDIEGESKPIMAKGYGKNRQPYKNHQKQEELYMREERQGKLPQIGGRLPKISSQSQDNSSLLPMIQGQNKLMGIQQQEKDGQKIREISRAYKVNIGHLDELKERYRQIKRLENQKRDKYKDYLSQNQSLPHSRLDNPKYSKYQKNI</sequence>
<evidence type="ECO:0000256" key="1">
    <source>
        <dbReference type="ARBA" id="ARBA00010886"/>
    </source>
</evidence>
<evidence type="ECO:0000256" key="10">
    <source>
        <dbReference type="PROSITE-ProRule" id="PRU10141"/>
    </source>
</evidence>
<keyword evidence="3" id="KW-0723">Serine/threonine-protein kinase</keyword>
<protein>
    <recommendedName>
        <fullName evidence="2">non-specific serine/threonine protein kinase</fullName>
        <ecNumber evidence="2">2.7.11.1</ecNumber>
    </recommendedName>
</protein>
<dbReference type="InterPro" id="IPR017441">
    <property type="entry name" value="Protein_kinase_ATP_BS"/>
</dbReference>
<dbReference type="InterPro" id="IPR051131">
    <property type="entry name" value="NEK_Ser/Thr_kinase_NIMA"/>
</dbReference>
<evidence type="ECO:0000256" key="3">
    <source>
        <dbReference type="ARBA" id="ARBA00022527"/>
    </source>
</evidence>
<evidence type="ECO:0000256" key="11">
    <source>
        <dbReference type="SAM" id="MobiDB-lite"/>
    </source>
</evidence>
<dbReference type="EMBL" id="LDAU01000078">
    <property type="protein sequence ID" value="KRX07956.1"/>
    <property type="molecule type" value="Genomic_DNA"/>
</dbReference>
<dbReference type="InterPro" id="IPR008271">
    <property type="entry name" value="Ser/Thr_kinase_AS"/>
</dbReference>
<dbReference type="PROSITE" id="PS00108">
    <property type="entry name" value="PROTEIN_KINASE_ST"/>
    <property type="match status" value="2"/>
</dbReference>
<feature type="compositionally biased region" description="Polar residues" evidence="11">
    <location>
        <begin position="885"/>
        <end position="896"/>
    </location>
</feature>
<feature type="compositionally biased region" description="Polar residues" evidence="11">
    <location>
        <begin position="869"/>
        <end position="878"/>
    </location>
</feature>
<evidence type="ECO:0000256" key="5">
    <source>
        <dbReference type="ARBA" id="ARBA00022741"/>
    </source>
</evidence>
<organism evidence="13 14">
    <name type="scientific">Pseudocohnilembus persalinus</name>
    <name type="common">Ciliate</name>
    <dbReference type="NCBI Taxonomy" id="266149"/>
    <lineage>
        <taxon>Eukaryota</taxon>
        <taxon>Sar</taxon>
        <taxon>Alveolata</taxon>
        <taxon>Ciliophora</taxon>
        <taxon>Intramacronucleata</taxon>
        <taxon>Oligohymenophorea</taxon>
        <taxon>Scuticociliatia</taxon>
        <taxon>Philasterida</taxon>
        <taxon>Pseudocohnilembidae</taxon>
        <taxon>Pseudocohnilembus</taxon>
    </lineage>
</organism>
<comment type="catalytic activity">
    <reaction evidence="9">
        <text>L-seryl-[protein] + ATP = O-phospho-L-seryl-[protein] + ADP + H(+)</text>
        <dbReference type="Rhea" id="RHEA:17989"/>
        <dbReference type="Rhea" id="RHEA-COMP:9863"/>
        <dbReference type="Rhea" id="RHEA-COMP:11604"/>
        <dbReference type="ChEBI" id="CHEBI:15378"/>
        <dbReference type="ChEBI" id="CHEBI:29999"/>
        <dbReference type="ChEBI" id="CHEBI:30616"/>
        <dbReference type="ChEBI" id="CHEBI:83421"/>
        <dbReference type="ChEBI" id="CHEBI:456216"/>
        <dbReference type="EC" id="2.7.11.1"/>
    </reaction>
</comment>